<dbReference type="PROSITE" id="PS51906">
    <property type="entry name" value="ZF_UBZ2"/>
    <property type="match status" value="1"/>
</dbReference>
<evidence type="ECO:0000256" key="1">
    <source>
        <dbReference type="SAM" id="MobiDB-lite"/>
    </source>
</evidence>
<evidence type="ECO:0000259" key="2">
    <source>
        <dbReference type="PROSITE" id="PS51906"/>
    </source>
</evidence>
<reference evidence="3 4" key="1">
    <citation type="journal article" date="2017" name="Nat. Ecol. Evol.">
        <title>Scallop genome provides insights into evolution of bilaterian karyotype and development.</title>
        <authorList>
            <person name="Wang S."/>
            <person name="Zhang J."/>
            <person name="Jiao W."/>
            <person name="Li J."/>
            <person name="Xun X."/>
            <person name="Sun Y."/>
            <person name="Guo X."/>
            <person name="Huan P."/>
            <person name="Dong B."/>
            <person name="Zhang L."/>
            <person name="Hu X."/>
            <person name="Sun X."/>
            <person name="Wang J."/>
            <person name="Zhao C."/>
            <person name="Wang Y."/>
            <person name="Wang D."/>
            <person name="Huang X."/>
            <person name="Wang R."/>
            <person name="Lv J."/>
            <person name="Li Y."/>
            <person name="Zhang Z."/>
            <person name="Liu B."/>
            <person name="Lu W."/>
            <person name="Hui Y."/>
            <person name="Liang J."/>
            <person name="Zhou Z."/>
            <person name="Hou R."/>
            <person name="Li X."/>
            <person name="Liu Y."/>
            <person name="Li H."/>
            <person name="Ning X."/>
            <person name="Lin Y."/>
            <person name="Zhao L."/>
            <person name="Xing Q."/>
            <person name="Dou J."/>
            <person name="Li Y."/>
            <person name="Mao J."/>
            <person name="Guo H."/>
            <person name="Dou H."/>
            <person name="Li T."/>
            <person name="Mu C."/>
            <person name="Jiang W."/>
            <person name="Fu Q."/>
            <person name="Fu X."/>
            <person name="Miao Y."/>
            <person name="Liu J."/>
            <person name="Yu Q."/>
            <person name="Li R."/>
            <person name="Liao H."/>
            <person name="Li X."/>
            <person name="Kong Y."/>
            <person name="Jiang Z."/>
            <person name="Chourrout D."/>
            <person name="Li R."/>
            <person name="Bao Z."/>
        </authorList>
    </citation>
    <scope>NUCLEOTIDE SEQUENCE [LARGE SCALE GENOMIC DNA]</scope>
    <source>
        <strain evidence="3 4">PY_sf001</strain>
    </source>
</reference>
<dbReference type="InterPro" id="IPR052689">
    <property type="entry name" value="FA_core_complex_assoc"/>
</dbReference>
<dbReference type="OrthoDB" id="6163023at2759"/>
<dbReference type="InterPro" id="IPR031490">
    <property type="entry name" value="UBZ2_FAAP20"/>
</dbReference>
<proteinExistence type="predicted"/>
<accession>A0A210PL42</accession>
<comment type="caution">
    <text evidence="3">The sequence shown here is derived from an EMBL/GenBank/DDBJ whole genome shotgun (WGS) entry which is preliminary data.</text>
</comment>
<sequence length="490" mass="54781">MADKKRTKLSLKRKTISNKSLLFNSIGQRKESLLSNVNVKDPENVIVNLSSDSETDGDLTDHQSLQPNKRPRFSEVPTHSDSHEQKARPIQLKPERLPSETSKSCLFLDVDEDLRKLRMMFLKLQKPRINVRTLSDLPDFTKTQNVQAPESDKHSQESTELSPLPPMCKWCLRRKPTDYSKLYSDIIRQELQPSMAERSVGVHQRALQSSVKGDNYIRTGKIYMEKGGKSVQKGYTCAEKEEAAMQARNTNFKSEENLFPKSNIKLTSVLDNPTSAENNRKGKVAHSLHSSVHRENRSMIGCDKSSSFGKQTSSVKMQAGSIKTQPGSVAAQSSNMYAQSQAGGVKTQKEKHLVPSPYRKVVQSVERKNSNKQDDVIIGVTPYRTDRKNTNNSLQQSVTVNKAVPTIQPTESVGNKPKHPKTNENKPVFQGRSTVNLDTEKSDISKQVSESSAVQCCPLCQTTFEKGTTQMDIDGHIAVCLSMSGDDITW</sequence>
<dbReference type="PANTHER" id="PTHR37862">
    <property type="entry name" value="FANCONI ANEMIA CORE COMPLEX-ASSOCIATED PROTEIN 20"/>
    <property type="match status" value="1"/>
</dbReference>
<feature type="compositionally biased region" description="Basic and acidic residues" evidence="1">
    <location>
        <begin position="78"/>
        <end position="95"/>
    </location>
</feature>
<protein>
    <submittedName>
        <fullName evidence="3">Fanconi anemia-associated protein of 20 kDa</fullName>
    </submittedName>
</protein>
<keyword evidence="4" id="KW-1185">Reference proteome</keyword>
<dbReference type="PANTHER" id="PTHR37862:SF1">
    <property type="entry name" value="FANCONI ANEMIA CORE COMPLEX-ASSOCIATED PROTEIN 20"/>
    <property type="match status" value="1"/>
</dbReference>
<feature type="domain" description="UBZ2-type" evidence="2">
    <location>
        <begin position="454"/>
        <end position="490"/>
    </location>
</feature>
<name>A0A210PL42_MIZYE</name>
<dbReference type="AlphaFoldDB" id="A0A210PL42"/>
<feature type="region of interest" description="Disordered" evidence="1">
    <location>
        <begin position="49"/>
        <end position="95"/>
    </location>
</feature>
<evidence type="ECO:0000313" key="3">
    <source>
        <dbReference type="EMBL" id="OWF37184.1"/>
    </source>
</evidence>
<gene>
    <name evidence="3" type="ORF">KP79_PYT21299</name>
</gene>
<dbReference type="EMBL" id="NEDP02005594">
    <property type="protein sequence ID" value="OWF37184.1"/>
    <property type="molecule type" value="Genomic_DNA"/>
</dbReference>
<dbReference type="Proteomes" id="UP000242188">
    <property type="component" value="Unassembled WGS sequence"/>
</dbReference>
<feature type="region of interest" description="Disordered" evidence="1">
    <location>
        <begin position="274"/>
        <end position="295"/>
    </location>
</feature>
<evidence type="ECO:0000313" key="4">
    <source>
        <dbReference type="Proteomes" id="UP000242188"/>
    </source>
</evidence>
<dbReference type="Pfam" id="PF15750">
    <property type="entry name" value="UBZ_FAAP20"/>
    <property type="match status" value="1"/>
</dbReference>
<organism evidence="3 4">
    <name type="scientific">Mizuhopecten yessoensis</name>
    <name type="common">Japanese scallop</name>
    <name type="synonym">Patinopecten yessoensis</name>
    <dbReference type="NCBI Taxonomy" id="6573"/>
    <lineage>
        <taxon>Eukaryota</taxon>
        <taxon>Metazoa</taxon>
        <taxon>Spiralia</taxon>
        <taxon>Lophotrochozoa</taxon>
        <taxon>Mollusca</taxon>
        <taxon>Bivalvia</taxon>
        <taxon>Autobranchia</taxon>
        <taxon>Pteriomorphia</taxon>
        <taxon>Pectinida</taxon>
        <taxon>Pectinoidea</taxon>
        <taxon>Pectinidae</taxon>
        <taxon>Mizuhopecten</taxon>
    </lineage>
</organism>
<feature type="region of interest" description="Disordered" evidence="1">
    <location>
        <begin position="142"/>
        <end position="161"/>
    </location>
</feature>
<feature type="region of interest" description="Disordered" evidence="1">
    <location>
        <begin position="408"/>
        <end position="429"/>
    </location>
</feature>
<dbReference type="GO" id="GO:0043130">
    <property type="term" value="F:ubiquitin binding"/>
    <property type="evidence" value="ECO:0007669"/>
    <property type="project" value="InterPro"/>
</dbReference>